<dbReference type="EMBL" id="JACIDO010000011">
    <property type="protein sequence ID" value="MBB3937717.1"/>
    <property type="molecule type" value="Genomic_DNA"/>
</dbReference>
<organism evidence="1 2">
    <name type="scientific">Aureimonas phyllosphaerae</name>
    <dbReference type="NCBI Taxonomy" id="1166078"/>
    <lineage>
        <taxon>Bacteria</taxon>
        <taxon>Pseudomonadati</taxon>
        <taxon>Pseudomonadota</taxon>
        <taxon>Alphaproteobacteria</taxon>
        <taxon>Hyphomicrobiales</taxon>
        <taxon>Aurantimonadaceae</taxon>
        <taxon>Aureimonas</taxon>
    </lineage>
</organism>
<reference evidence="1 2" key="1">
    <citation type="submission" date="2020-08" db="EMBL/GenBank/DDBJ databases">
        <title>Genomic Encyclopedia of Type Strains, Phase IV (KMG-IV): sequencing the most valuable type-strain genomes for metagenomic binning, comparative biology and taxonomic classification.</title>
        <authorList>
            <person name="Goeker M."/>
        </authorList>
    </citation>
    <scope>NUCLEOTIDE SEQUENCE [LARGE SCALE GENOMIC DNA]</scope>
    <source>
        <strain evidence="1 2">DSM 25024</strain>
    </source>
</reference>
<evidence type="ECO:0000313" key="1">
    <source>
        <dbReference type="EMBL" id="MBB3937717.1"/>
    </source>
</evidence>
<dbReference type="InterPro" id="IPR012441">
    <property type="entry name" value="DUF1643"/>
</dbReference>
<gene>
    <name evidence="1" type="ORF">GGR05_003885</name>
</gene>
<evidence type="ECO:0000313" key="2">
    <source>
        <dbReference type="Proteomes" id="UP000531216"/>
    </source>
</evidence>
<dbReference type="OrthoDB" id="9807577at2"/>
<protein>
    <recommendedName>
        <fullName evidence="3">DUF1643 domain-containing protein</fullName>
    </recommendedName>
</protein>
<name>A0A7W6BVK3_9HYPH</name>
<dbReference type="Pfam" id="PF07799">
    <property type="entry name" value="DUF1643"/>
    <property type="match status" value="1"/>
</dbReference>
<accession>A0A7W6BVK3</accession>
<comment type="caution">
    <text evidence="1">The sequence shown here is derived from an EMBL/GenBank/DDBJ whole genome shotgun (WGS) entry which is preliminary data.</text>
</comment>
<dbReference type="Proteomes" id="UP000531216">
    <property type="component" value="Unassembled WGS sequence"/>
</dbReference>
<evidence type="ECO:0008006" key="3">
    <source>
        <dbReference type="Google" id="ProtNLM"/>
    </source>
</evidence>
<dbReference type="RefSeq" id="WP_090964694.1">
    <property type="nucleotide sequence ID" value="NZ_FOOA01000014.1"/>
</dbReference>
<proteinExistence type="predicted"/>
<keyword evidence="2" id="KW-1185">Reference proteome</keyword>
<sequence length="164" mass="18384">MTAVFSSCRTWRYRLERVWDAALPRVAFILLNPSTADETNDDPTIRRCIGYARAWGMGSLVLGNIFAYRSTSPFALREVCDPIGPDNDQHLAEIAVASSIVVCGWGAHGRLHQRDRRVVELIAEAGGRPHALRLTNGGEPGHPLYLRKDLQPRPYTMPREGFTR</sequence>
<dbReference type="AlphaFoldDB" id="A0A7W6BVK3"/>